<organism evidence="2 3">
    <name type="scientific">Phyllobacterium salinisoli</name>
    <dbReference type="NCBI Taxonomy" id="1899321"/>
    <lineage>
        <taxon>Bacteria</taxon>
        <taxon>Pseudomonadati</taxon>
        <taxon>Pseudomonadota</taxon>
        <taxon>Alphaproteobacteria</taxon>
        <taxon>Hyphomicrobiales</taxon>
        <taxon>Phyllobacteriaceae</taxon>
        <taxon>Phyllobacterium</taxon>
    </lineage>
</organism>
<proteinExistence type="predicted"/>
<keyword evidence="3" id="KW-1185">Reference proteome</keyword>
<dbReference type="AlphaFoldDB" id="A0A368K3C0"/>
<accession>A0A368K3C0</accession>
<gene>
    <name evidence="2" type="ORF">DUT91_15510</name>
</gene>
<evidence type="ECO:0000313" key="2">
    <source>
        <dbReference type="EMBL" id="RCS22892.1"/>
    </source>
</evidence>
<feature type="region of interest" description="Disordered" evidence="1">
    <location>
        <begin position="75"/>
        <end position="94"/>
    </location>
</feature>
<evidence type="ECO:0000256" key="1">
    <source>
        <dbReference type="SAM" id="MobiDB-lite"/>
    </source>
</evidence>
<sequence length="119" mass="13565">MTQGLCTNDFTQNANQASRSRGEFQVCERPLLRDFPDCLSLDRMIEKDGEIWLIFAFQKDRKLGSCTPADGRAKKVEMPEQPRGVAGTCQDRPVDTPTHVFQSFQGKSEIADQHALWYR</sequence>
<dbReference type="Proteomes" id="UP000253420">
    <property type="component" value="Unassembled WGS sequence"/>
</dbReference>
<dbReference type="EMBL" id="QOZG01000006">
    <property type="protein sequence ID" value="RCS22892.1"/>
    <property type="molecule type" value="Genomic_DNA"/>
</dbReference>
<reference evidence="2 3" key="1">
    <citation type="submission" date="2018-07" db="EMBL/GenBank/DDBJ databases">
        <title>The draft genome of Phyllobacterium salinisoli.</title>
        <authorList>
            <person name="Liu L."/>
            <person name="Li L."/>
            <person name="Zhang X."/>
            <person name="Liang L."/>
        </authorList>
    </citation>
    <scope>NUCLEOTIDE SEQUENCE [LARGE SCALE GENOMIC DNA]</scope>
    <source>
        <strain evidence="2 3">LLAN61</strain>
    </source>
</reference>
<evidence type="ECO:0000313" key="3">
    <source>
        <dbReference type="Proteomes" id="UP000253420"/>
    </source>
</evidence>
<protein>
    <submittedName>
        <fullName evidence="2">Uncharacterized protein</fullName>
    </submittedName>
</protein>
<name>A0A368K3C0_9HYPH</name>
<comment type="caution">
    <text evidence="2">The sequence shown here is derived from an EMBL/GenBank/DDBJ whole genome shotgun (WGS) entry which is preliminary data.</text>
</comment>